<evidence type="ECO:0000313" key="2">
    <source>
        <dbReference type="EMBL" id="RJG42314.1"/>
    </source>
</evidence>
<dbReference type="EMBL" id="QZCH01000018">
    <property type="protein sequence ID" value="RJG42314.1"/>
    <property type="molecule type" value="Genomic_DNA"/>
</dbReference>
<feature type="chain" id="PRO_5019148470" evidence="1">
    <location>
        <begin position="18"/>
        <end position="122"/>
    </location>
</feature>
<keyword evidence="3" id="KW-1185">Reference proteome</keyword>
<evidence type="ECO:0000313" key="3">
    <source>
        <dbReference type="Proteomes" id="UP000283255"/>
    </source>
</evidence>
<organism evidence="2 3">
    <name type="scientific">Motilimonas pumila</name>
    <dbReference type="NCBI Taxonomy" id="2303987"/>
    <lineage>
        <taxon>Bacteria</taxon>
        <taxon>Pseudomonadati</taxon>
        <taxon>Pseudomonadota</taxon>
        <taxon>Gammaproteobacteria</taxon>
        <taxon>Alteromonadales</taxon>
        <taxon>Alteromonadales genera incertae sedis</taxon>
        <taxon>Motilimonas</taxon>
    </lineage>
</organism>
<keyword evidence="1" id="KW-0732">Signal</keyword>
<reference evidence="2 3" key="2">
    <citation type="submission" date="2019-01" db="EMBL/GenBank/DDBJ databases">
        <title>Motilimonas pumilus sp. nov., isolated from the gut of sea cucumber (Apostichopus japonicus).</title>
        <authorList>
            <person name="Wang F.-Q."/>
            <person name="Ren L.-H."/>
            <person name="Lin Y.-W."/>
            <person name="Sun G.-H."/>
            <person name="Du Z.-J."/>
            <person name="Zhao J.-X."/>
            <person name="Liu X.-J."/>
            <person name="Liu L.-J."/>
        </authorList>
    </citation>
    <scope>NUCLEOTIDE SEQUENCE [LARGE SCALE GENOMIC DNA]</scope>
    <source>
        <strain evidence="2 3">PLHSC7-2</strain>
    </source>
</reference>
<name>A0A418YCU2_9GAMM</name>
<gene>
    <name evidence="2" type="ORF">D1Z90_13630</name>
</gene>
<sequence length="122" mass="13761">MKYLTLLIFSIFLSACATTEQQMFAAESNWFELGKYDGEQGFNEKSQKDLTKLGDNIDLASLDVEQYQKGYQEGLDSYCVLSNAWVLGATGQPYSGVCENRQNGWQFHENWVSGRHSQVGSL</sequence>
<dbReference type="Pfam" id="PF10973">
    <property type="entry name" value="DUF2799"/>
    <property type="match status" value="1"/>
</dbReference>
<protein>
    <submittedName>
        <fullName evidence="2">DUF2799 domain-containing protein</fullName>
    </submittedName>
</protein>
<reference evidence="2 3" key="1">
    <citation type="submission" date="2018-09" db="EMBL/GenBank/DDBJ databases">
        <authorList>
            <person name="Wang F."/>
        </authorList>
    </citation>
    <scope>NUCLEOTIDE SEQUENCE [LARGE SCALE GENOMIC DNA]</scope>
    <source>
        <strain evidence="2 3">PLHSC7-2</strain>
    </source>
</reference>
<feature type="signal peptide" evidence="1">
    <location>
        <begin position="1"/>
        <end position="17"/>
    </location>
</feature>
<dbReference type="PROSITE" id="PS51257">
    <property type="entry name" value="PROKAR_LIPOPROTEIN"/>
    <property type="match status" value="1"/>
</dbReference>
<dbReference type="RefSeq" id="WP_119911330.1">
    <property type="nucleotide sequence ID" value="NZ_QZCH01000018.1"/>
</dbReference>
<evidence type="ECO:0000256" key="1">
    <source>
        <dbReference type="SAM" id="SignalP"/>
    </source>
</evidence>
<comment type="caution">
    <text evidence="2">The sequence shown here is derived from an EMBL/GenBank/DDBJ whole genome shotgun (WGS) entry which is preliminary data.</text>
</comment>
<dbReference type="Proteomes" id="UP000283255">
    <property type="component" value="Unassembled WGS sequence"/>
</dbReference>
<dbReference type="InterPro" id="IPR021242">
    <property type="entry name" value="DUF2799"/>
</dbReference>
<proteinExistence type="predicted"/>
<accession>A0A418YCU2</accession>
<dbReference type="AlphaFoldDB" id="A0A418YCU2"/>
<dbReference type="OrthoDB" id="5917215at2"/>